<reference evidence="3" key="1">
    <citation type="journal article" date="2019" name="Int. J. Syst. Evol. Microbiol.">
        <title>The Global Catalogue of Microorganisms (GCM) 10K type strain sequencing project: providing services to taxonomists for standard genome sequencing and annotation.</title>
        <authorList>
            <consortium name="The Broad Institute Genomics Platform"/>
            <consortium name="The Broad Institute Genome Sequencing Center for Infectious Disease"/>
            <person name="Wu L."/>
            <person name="Ma J."/>
        </authorList>
    </citation>
    <scope>NUCLEOTIDE SEQUENCE [LARGE SCALE GENOMIC DNA]</scope>
    <source>
        <strain evidence="3">JCM 9092</strain>
    </source>
</reference>
<feature type="compositionally biased region" description="Basic and acidic residues" evidence="1">
    <location>
        <begin position="53"/>
        <end position="68"/>
    </location>
</feature>
<evidence type="ECO:0000313" key="2">
    <source>
        <dbReference type="EMBL" id="GAA3156032.1"/>
    </source>
</evidence>
<comment type="caution">
    <text evidence="2">The sequence shown here is derived from an EMBL/GenBank/DDBJ whole genome shotgun (WGS) entry which is preliminary data.</text>
</comment>
<feature type="region of interest" description="Disordered" evidence="1">
    <location>
        <begin position="53"/>
        <end position="100"/>
    </location>
</feature>
<name>A0ABP6NSY8_9ACTN</name>
<organism evidence="2 3">
    <name type="scientific">Streptomyces rectiviolaceus</name>
    <dbReference type="NCBI Taxonomy" id="332591"/>
    <lineage>
        <taxon>Bacteria</taxon>
        <taxon>Bacillati</taxon>
        <taxon>Actinomycetota</taxon>
        <taxon>Actinomycetes</taxon>
        <taxon>Kitasatosporales</taxon>
        <taxon>Streptomycetaceae</taxon>
        <taxon>Streptomyces</taxon>
    </lineage>
</organism>
<dbReference type="RefSeq" id="WP_344531177.1">
    <property type="nucleotide sequence ID" value="NZ_BAAAUG010000287.1"/>
</dbReference>
<evidence type="ECO:0000313" key="3">
    <source>
        <dbReference type="Proteomes" id="UP001501637"/>
    </source>
</evidence>
<dbReference type="EMBL" id="BAAAUG010000287">
    <property type="protein sequence ID" value="GAA3156032.1"/>
    <property type="molecule type" value="Genomic_DNA"/>
</dbReference>
<accession>A0ABP6NSY8</accession>
<keyword evidence="3" id="KW-1185">Reference proteome</keyword>
<gene>
    <name evidence="2" type="ORF">GCM10010449_85380</name>
</gene>
<proteinExistence type="predicted"/>
<feature type="compositionally biased region" description="Basic and acidic residues" evidence="1">
    <location>
        <begin position="91"/>
        <end position="100"/>
    </location>
</feature>
<sequence length="100" mass="11304">MPEQLRIPLPDADSEPPSARGMTALRALQESRTDVDALDFTDEQLRHVQDAYTKAREGARARAKKYADPDAPASHPVREDDQRAHRTQQPDPHRRPEAGR</sequence>
<evidence type="ECO:0000256" key="1">
    <source>
        <dbReference type="SAM" id="MobiDB-lite"/>
    </source>
</evidence>
<protein>
    <submittedName>
        <fullName evidence="2">Uncharacterized protein</fullName>
    </submittedName>
</protein>
<dbReference type="Proteomes" id="UP001501637">
    <property type="component" value="Unassembled WGS sequence"/>
</dbReference>